<evidence type="ECO:0000256" key="6">
    <source>
        <dbReference type="SAM" id="MobiDB-lite"/>
    </source>
</evidence>
<evidence type="ECO:0000256" key="3">
    <source>
        <dbReference type="ARBA" id="ARBA00022692"/>
    </source>
</evidence>
<dbReference type="GO" id="GO:0022857">
    <property type="term" value="F:transmembrane transporter activity"/>
    <property type="evidence" value="ECO:0007669"/>
    <property type="project" value="InterPro"/>
</dbReference>
<feature type="region of interest" description="Disordered" evidence="6">
    <location>
        <begin position="490"/>
        <end position="528"/>
    </location>
</feature>
<protein>
    <submittedName>
        <fullName evidence="8">Amino acid transporter</fullName>
    </submittedName>
</protein>
<dbReference type="OrthoDB" id="8274074at2"/>
<evidence type="ECO:0000256" key="2">
    <source>
        <dbReference type="ARBA" id="ARBA00022448"/>
    </source>
</evidence>
<dbReference type="Gene3D" id="1.20.1740.10">
    <property type="entry name" value="Amino acid/polyamine transporter I"/>
    <property type="match status" value="1"/>
</dbReference>
<feature type="transmembrane region" description="Helical" evidence="7">
    <location>
        <begin position="399"/>
        <end position="420"/>
    </location>
</feature>
<feature type="transmembrane region" description="Helical" evidence="7">
    <location>
        <begin position="112"/>
        <end position="131"/>
    </location>
</feature>
<feature type="transmembrane region" description="Helical" evidence="7">
    <location>
        <begin position="441"/>
        <end position="458"/>
    </location>
</feature>
<keyword evidence="2" id="KW-0813">Transport</keyword>
<dbReference type="PIRSF" id="PIRSF006060">
    <property type="entry name" value="AA_transporter"/>
    <property type="match status" value="1"/>
</dbReference>
<keyword evidence="3 7" id="KW-0812">Transmembrane</keyword>
<keyword evidence="9" id="KW-1185">Reference proteome</keyword>
<feature type="transmembrane region" description="Helical" evidence="7">
    <location>
        <begin position="464"/>
        <end position="482"/>
    </location>
</feature>
<dbReference type="GO" id="GO:0016020">
    <property type="term" value="C:membrane"/>
    <property type="evidence" value="ECO:0007669"/>
    <property type="project" value="UniProtKB-SubCell"/>
</dbReference>
<feature type="transmembrane region" description="Helical" evidence="7">
    <location>
        <begin position="275"/>
        <end position="298"/>
    </location>
</feature>
<feature type="transmembrane region" description="Helical" evidence="7">
    <location>
        <begin position="40"/>
        <end position="59"/>
    </location>
</feature>
<dbReference type="InterPro" id="IPR002293">
    <property type="entry name" value="AA/rel_permease1"/>
</dbReference>
<feature type="transmembrane region" description="Helical" evidence="7">
    <location>
        <begin position="318"/>
        <end position="343"/>
    </location>
</feature>
<organism evidence="8 9">
    <name type="scientific">Singulisphaera acidiphila (strain ATCC BAA-1392 / DSM 18658 / VKM B-2454 / MOB10)</name>
    <dbReference type="NCBI Taxonomy" id="886293"/>
    <lineage>
        <taxon>Bacteria</taxon>
        <taxon>Pseudomonadati</taxon>
        <taxon>Planctomycetota</taxon>
        <taxon>Planctomycetia</taxon>
        <taxon>Isosphaerales</taxon>
        <taxon>Isosphaeraceae</taxon>
        <taxon>Singulisphaera</taxon>
    </lineage>
</organism>
<reference evidence="8 9" key="1">
    <citation type="submission" date="2012-02" db="EMBL/GenBank/DDBJ databases">
        <title>Complete sequence of chromosome of Singulisphaera acidiphila DSM 18658.</title>
        <authorList>
            <consortium name="US DOE Joint Genome Institute (JGI-PGF)"/>
            <person name="Lucas S."/>
            <person name="Copeland A."/>
            <person name="Lapidus A."/>
            <person name="Glavina del Rio T."/>
            <person name="Dalin E."/>
            <person name="Tice H."/>
            <person name="Bruce D."/>
            <person name="Goodwin L."/>
            <person name="Pitluck S."/>
            <person name="Peters L."/>
            <person name="Ovchinnikova G."/>
            <person name="Chertkov O."/>
            <person name="Kyrpides N."/>
            <person name="Mavromatis K."/>
            <person name="Ivanova N."/>
            <person name="Brettin T."/>
            <person name="Detter J.C."/>
            <person name="Han C."/>
            <person name="Larimer F."/>
            <person name="Land M."/>
            <person name="Hauser L."/>
            <person name="Markowitz V."/>
            <person name="Cheng J.-F."/>
            <person name="Hugenholtz P."/>
            <person name="Woyke T."/>
            <person name="Wu D."/>
            <person name="Tindall B."/>
            <person name="Pomrenke H."/>
            <person name="Brambilla E."/>
            <person name="Klenk H.-P."/>
            <person name="Eisen J.A."/>
        </authorList>
    </citation>
    <scope>NUCLEOTIDE SEQUENCE [LARGE SCALE GENOMIC DNA]</scope>
    <source>
        <strain evidence="9">ATCC BAA-1392 / DSM 18658 / VKM B-2454 / MOB10</strain>
    </source>
</reference>
<evidence type="ECO:0000256" key="1">
    <source>
        <dbReference type="ARBA" id="ARBA00004141"/>
    </source>
</evidence>
<dbReference type="PANTHER" id="PTHR45649">
    <property type="entry name" value="AMINO-ACID PERMEASE BAT1"/>
    <property type="match status" value="1"/>
</dbReference>
<name>L0DL37_SINAD</name>
<dbReference type="eggNOG" id="COG0531">
    <property type="taxonomic scope" value="Bacteria"/>
</dbReference>
<dbReference type="Pfam" id="PF13520">
    <property type="entry name" value="AA_permease_2"/>
    <property type="match status" value="1"/>
</dbReference>
<feature type="transmembrane region" description="Helical" evidence="7">
    <location>
        <begin position="71"/>
        <end position="91"/>
    </location>
</feature>
<dbReference type="HOGENOM" id="CLU_004495_0_2_0"/>
<dbReference type="AlphaFoldDB" id="L0DL37"/>
<feature type="transmembrane region" description="Helical" evidence="7">
    <location>
        <begin position="236"/>
        <end position="254"/>
    </location>
</feature>
<dbReference type="STRING" id="886293.Sinac_5209"/>
<keyword evidence="4 7" id="KW-1133">Transmembrane helix</keyword>
<feature type="transmembrane region" description="Helical" evidence="7">
    <location>
        <begin position="376"/>
        <end position="393"/>
    </location>
</feature>
<dbReference type="RefSeq" id="WP_015248465.1">
    <property type="nucleotide sequence ID" value="NC_019892.1"/>
</dbReference>
<evidence type="ECO:0000256" key="5">
    <source>
        <dbReference type="ARBA" id="ARBA00023136"/>
    </source>
</evidence>
<keyword evidence="5 7" id="KW-0472">Membrane</keyword>
<evidence type="ECO:0000313" key="8">
    <source>
        <dbReference type="EMBL" id="AGA29361.1"/>
    </source>
</evidence>
<dbReference type="EMBL" id="CP003364">
    <property type="protein sequence ID" value="AGA29361.1"/>
    <property type="molecule type" value="Genomic_DNA"/>
</dbReference>
<evidence type="ECO:0000313" key="9">
    <source>
        <dbReference type="Proteomes" id="UP000010798"/>
    </source>
</evidence>
<accession>L0DL37</accession>
<dbReference type="KEGG" id="saci:Sinac_5209"/>
<evidence type="ECO:0000256" key="4">
    <source>
        <dbReference type="ARBA" id="ARBA00022989"/>
    </source>
</evidence>
<feature type="transmembrane region" description="Helical" evidence="7">
    <location>
        <begin position="184"/>
        <end position="207"/>
    </location>
</feature>
<dbReference type="Proteomes" id="UP000010798">
    <property type="component" value="Chromosome"/>
</dbReference>
<dbReference type="PANTHER" id="PTHR45649:SF26">
    <property type="entry name" value="OS04G0435100 PROTEIN"/>
    <property type="match status" value="1"/>
</dbReference>
<comment type="subcellular location">
    <subcellularLocation>
        <location evidence="1">Membrane</location>
        <topology evidence="1">Multi-pass membrane protein</topology>
    </subcellularLocation>
</comment>
<sequence length="528" mass="55106">MQMAQGDGQRDGDVDDDVRTLHAMGYAQELSRRMNAFSSLALSLSIICILSGGVTSFHLGLSAVGGASIGLGWPLACLFSLIVAATMAQLASAFPTAGGLYHWASLLGGRGWGWATAWFNLAGLVTVLAAINVGSYRFAVGALGPRLGLSAWWLEPAAQALGVALITASHAVINHMGIRATTRLTDFSGFLIVAVSTALAIALLTFAPSLDPTRLITFTNYSGPAGGNVWPASESLMLLFALGLLLPSYTVTGFDAPAHASEETKAAAAAVPRGIVRSVVISGLAGWVLLSAVVLAAPDLGEAAAQGEGAFLSIVDRVLPGPIALFLTVGIVMAQYLCGLATVTSASRMAFAFARDGGLPYSTAIRRVSPTHQTPAVAIWTVSIASVLFTVWTPIYSTITAVCVIFLYLSYVIPTALGLVAFGRSWTTMGPWNIGGWYRPLAALSVVGCLLLILIGMQPPNDRSVWVVGSSAVVLALAWLGSERRRFPGPPRIDAAGTLVTTEDSPFSAVEPEGERHGRRSAGSPGRR</sequence>
<proteinExistence type="predicted"/>
<gene>
    <name evidence="8" type="ordered locus">Sinac_5209</name>
</gene>
<evidence type="ECO:0000256" key="7">
    <source>
        <dbReference type="SAM" id="Phobius"/>
    </source>
</evidence>